<dbReference type="Proteomes" id="UP001497472">
    <property type="component" value="Unassembled WGS sequence"/>
</dbReference>
<keyword evidence="3" id="KW-1185">Reference proteome</keyword>
<sequence>MDAQTGRCARGKDAPSSGTGTGRVTEVARDTNPTADITIFGDRDNACARASNTRPRAPPATILYTLNTLQ</sequence>
<evidence type="ECO:0000256" key="1">
    <source>
        <dbReference type="SAM" id="MobiDB-lite"/>
    </source>
</evidence>
<reference evidence="2 3" key="1">
    <citation type="submission" date="2023-11" db="EMBL/GenBank/DDBJ databases">
        <authorList>
            <person name="Okamura Y."/>
        </authorList>
    </citation>
    <scope>NUCLEOTIDE SEQUENCE [LARGE SCALE GENOMIC DNA]</scope>
</reference>
<protein>
    <submittedName>
        <fullName evidence="2">Uncharacterized protein</fullName>
    </submittedName>
</protein>
<gene>
    <name evidence="2" type="ORF">LNINA_LOCUS6554</name>
</gene>
<proteinExistence type="predicted"/>
<evidence type="ECO:0000313" key="3">
    <source>
        <dbReference type="Proteomes" id="UP001497472"/>
    </source>
</evidence>
<comment type="caution">
    <text evidence="2">The sequence shown here is derived from an EMBL/GenBank/DDBJ whole genome shotgun (WGS) entry which is preliminary data.</text>
</comment>
<name>A0AAV1JEK0_9NEOP</name>
<dbReference type="EMBL" id="CAVLEF010000009">
    <property type="protein sequence ID" value="CAK1547056.1"/>
    <property type="molecule type" value="Genomic_DNA"/>
</dbReference>
<organism evidence="2 3">
    <name type="scientific">Leptosia nina</name>
    <dbReference type="NCBI Taxonomy" id="320188"/>
    <lineage>
        <taxon>Eukaryota</taxon>
        <taxon>Metazoa</taxon>
        <taxon>Ecdysozoa</taxon>
        <taxon>Arthropoda</taxon>
        <taxon>Hexapoda</taxon>
        <taxon>Insecta</taxon>
        <taxon>Pterygota</taxon>
        <taxon>Neoptera</taxon>
        <taxon>Endopterygota</taxon>
        <taxon>Lepidoptera</taxon>
        <taxon>Glossata</taxon>
        <taxon>Ditrysia</taxon>
        <taxon>Papilionoidea</taxon>
        <taxon>Pieridae</taxon>
        <taxon>Pierinae</taxon>
        <taxon>Leptosia</taxon>
    </lineage>
</organism>
<evidence type="ECO:0000313" key="2">
    <source>
        <dbReference type="EMBL" id="CAK1547056.1"/>
    </source>
</evidence>
<accession>A0AAV1JEK0</accession>
<feature type="region of interest" description="Disordered" evidence="1">
    <location>
        <begin position="1"/>
        <end position="37"/>
    </location>
</feature>
<dbReference type="AlphaFoldDB" id="A0AAV1JEK0"/>